<organism evidence="1 2">
    <name type="scientific">Lachnellula willkommii</name>
    <dbReference type="NCBI Taxonomy" id="215461"/>
    <lineage>
        <taxon>Eukaryota</taxon>
        <taxon>Fungi</taxon>
        <taxon>Dikarya</taxon>
        <taxon>Ascomycota</taxon>
        <taxon>Pezizomycotina</taxon>
        <taxon>Leotiomycetes</taxon>
        <taxon>Helotiales</taxon>
        <taxon>Lachnaceae</taxon>
        <taxon>Lachnellula</taxon>
    </lineage>
</organism>
<name>A0A559MFY4_9HELO</name>
<keyword evidence="2" id="KW-1185">Reference proteome</keyword>
<comment type="caution">
    <text evidence="1">The sequence shown here is derived from an EMBL/GenBank/DDBJ whole genome shotgun (WGS) entry which is preliminary data.</text>
</comment>
<protein>
    <submittedName>
        <fullName evidence="1">Uncharacterized protein</fullName>
    </submittedName>
</protein>
<proteinExistence type="predicted"/>
<dbReference type="AlphaFoldDB" id="A0A559MFY4"/>
<reference evidence="1 2" key="1">
    <citation type="submission" date="2018-05" db="EMBL/GenBank/DDBJ databases">
        <title>Genome sequencing and assembly of the regulated plant pathogen Lachnellula willkommii and related sister species for the development of diagnostic species identification markers.</title>
        <authorList>
            <person name="Giroux E."/>
            <person name="Bilodeau G."/>
        </authorList>
    </citation>
    <scope>NUCLEOTIDE SEQUENCE [LARGE SCALE GENOMIC DNA]</scope>
    <source>
        <strain evidence="1 2">CBS 172.35</strain>
    </source>
</reference>
<sequence length="78" mass="8932">MAGLPSGLRCRISEFTKNGGKQISWARQRCYKLLYLRKMYSAASYLVAILLVNGSERTFRFVGNNYSWTTIFETLGKV</sequence>
<dbReference type="EMBL" id="QGML01000438">
    <property type="protein sequence ID" value="TVY91883.1"/>
    <property type="molecule type" value="Genomic_DNA"/>
</dbReference>
<dbReference type="Proteomes" id="UP000315522">
    <property type="component" value="Unassembled WGS sequence"/>
</dbReference>
<accession>A0A559MFY4</accession>
<evidence type="ECO:0000313" key="2">
    <source>
        <dbReference type="Proteomes" id="UP000315522"/>
    </source>
</evidence>
<gene>
    <name evidence="1" type="ORF">LAWI1_G003172</name>
</gene>
<evidence type="ECO:0000313" key="1">
    <source>
        <dbReference type="EMBL" id="TVY91883.1"/>
    </source>
</evidence>